<dbReference type="Pfam" id="PF20732">
    <property type="entry name" value="NamZ_C"/>
    <property type="match status" value="1"/>
</dbReference>
<evidence type="ECO:0000259" key="1">
    <source>
        <dbReference type="Pfam" id="PF07075"/>
    </source>
</evidence>
<dbReference type="Pfam" id="PF07075">
    <property type="entry name" value="NamZ_N"/>
    <property type="match status" value="1"/>
</dbReference>
<dbReference type="PIRSF" id="PIRSF016719">
    <property type="entry name" value="UCP016719"/>
    <property type="match status" value="1"/>
</dbReference>
<dbReference type="PANTHER" id="PTHR42915">
    <property type="entry name" value="HYPOTHETICAL 460 KDA PROTEIN IN FEUA-SIGW INTERGENIC REGION [PRECURSOR]"/>
    <property type="match status" value="1"/>
</dbReference>
<sequence length="397" mass="44651">MLKSANYNIIIKVIILIPLFFSAVCCDGYSQTDGESIIVGAERTNQYLPLLKDKKVALVVNQTSTIKATHLVDSLLRLGVDIEKVFAPEHGFRGKADAGAIVKNGIDEKSGLPIISLYGSNKKPTKDQLSDIDIVIFDIQDVGARFYTYISTMHYVMEACAENNKLLIILDRPNPNGMYIEGPVLDLAHQSFVGMHPIPILHGLTVGELAGMINNEGWLNDSLKCQLEVIKVAHYNHGMHYSLPIKPSPNLPNDLSIALYPSLCLFEGTVISVGRGTAIPFQQIGHPKLNDDYTYSFIPTSTEGAKYPPFEGEECFGLKFDSKLYNEGFTLQYLINFYQAFDEKDKFFNNFFTKLVGNQSLREQIEAGFTEEEIKLSWQTDLNNYKNMRKKYLLYED</sequence>
<feature type="domain" description="Peptidoglycan beta-N-acetylmuramidase NamZ C-terminal" evidence="2">
    <location>
        <begin position="259"/>
        <end position="395"/>
    </location>
</feature>
<dbReference type="RefSeq" id="WP_201923222.1">
    <property type="nucleotide sequence ID" value="NZ_JAERQG010000004.1"/>
</dbReference>
<dbReference type="GO" id="GO:0033922">
    <property type="term" value="F:peptidoglycan beta-N-acetylmuramidase activity"/>
    <property type="evidence" value="ECO:0007669"/>
    <property type="project" value="InterPro"/>
</dbReference>
<name>A0A937DKS9_9BACT</name>
<feature type="domain" description="Peptidoglycan beta-N-acetylmuramidase NamZ N-terminal" evidence="1">
    <location>
        <begin position="56"/>
        <end position="253"/>
    </location>
</feature>
<dbReference type="AlphaFoldDB" id="A0A937DKS9"/>
<gene>
    <name evidence="3" type="ORF">JKP34_14885</name>
</gene>
<dbReference type="Proteomes" id="UP000642920">
    <property type="component" value="Unassembled WGS sequence"/>
</dbReference>
<keyword evidence="4" id="KW-1185">Reference proteome</keyword>
<proteinExistence type="predicted"/>
<evidence type="ECO:0000313" key="4">
    <source>
        <dbReference type="Proteomes" id="UP000642920"/>
    </source>
</evidence>
<dbReference type="InterPro" id="IPR048502">
    <property type="entry name" value="NamZ_N"/>
</dbReference>
<evidence type="ECO:0000313" key="3">
    <source>
        <dbReference type="EMBL" id="MBL0766551.1"/>
    </source>
</evidence>
<evidence type="ECO:0000259" key="2">
    <source>
        <dbReference type="Pfam" id="PF20732"/>
    </source>
</evidence>
<reference evidence="3" key="1">
    <citation type="submission" date="2021-01" db="EMBL/GenBank/DDBJ databases">
        <title>Marivirga sp. nov., isolated from intertidal surface sediments.</title>
        <authorList>
            <person name="Zhang M."/>
        </authorList>
    </citation>
    <scope>NUCLEOTIDE SEQUENCE</scope>
    <source>
        <strain evidence="3">SM1354</strain>
    </source>
</reference>
<dbReference type="InterPro" id="IPR048503">
    <property type="entry name" value="NamZ_C"/>
</dbReference>
<dbReference type="EMBL" id="JAERQG010000004">
    <property type="protein sequence ID" value="MBL0766551.1"/>
    <property type="molecule type" value="Genomic_DNA"/>
</dbReference>
<protein>
    <submittedName>
        <fullName evidence="3">DUF1343 domain-containing protein</fullName>
    </submittedName>
</protein>
<organism evidence="3 4">
    <name type="scientific">Marivirga atlantica</name>
    <dbReference type="NCBI Taxonomy" id="1548457"/>
    <lineage>
        <taxon>Bacteria</taxon>
        <taxon>Pseudomonadati</taxon>
        <taxon>Bacteroidota</taxon>
        <taxon>Cytophagia</taxon>
        <taxon>Cytophagales</taxon>
        <taxon>Marivirgaceae</taxon>
        <taxon>Marivirga</taxon>
    </lineage>
</organism>
<comment type="caution">
    <text evidence="3">The sequence shown here is derived from an EMBL/GenBank/DDBJ whole genome shotgun (WGS) entry which is preliminary data.</text>
</comment>
<dbReference type="InterPro" id="IPR008302">
    <property type="entry name" value="NamZ"/>
</dbReference>
<dbReference type="PANTHER" id="PTHR42915:SF1">
    <property type="entry name" value="PEPTIDOGLYCAN BETA-N-ACETYLMURAMIDASE NAMZ"/>
    <property type="match status" value="1"/>
</dbReference>
<dbReference type="Gene3D" id="3.40.50.12170">
    <property type="entry name" value="Uncharacterised protein PF07075, DUF1343"/>
    <property type="match status" value="1"/>
</dbReference>
<accession>A0A937DKS9</accession>
<dbReference type="Gene3D" id="3.90.1150.140">
    <property type="match status" value="1"/>
</dbReference>